<feature type="compositionally biased region" description="Low complexity" evidence="1">
    <location>
        <begin position="229"/>
        <end position="239"/>
    </location>
</feature>
<feature type="compositionally biased region" description="Basic and acidic residues" evidence="1">
    <location>
        <begin position="108"/>
        <end position="127"/>
    </location>
</feature>
<evidence type="ECO:0000313" key="3">
    <source>
        <dbReference type="Proteomes" id="UP000192257"/>
    </source>
</evidence>
<protein>
    <submittedName>
        <fullName evidence="2">Uncharacterized protein</fullName>
    </submittedName>
</protein>
<feature type="compositionally biased region" description="Polar residues" evidence="1">
    <location>
        <begin position="98"/>
        <end position="107"/>
    </location>
</feature>
<feature type="region of interest" description="Disordered" evidence="1">
    <location>
        <begin position="26"/>
        <end position="345"/>
    </location>
</feature>
<accession>A0A1X0NGS5</accession>
<feature type="compositionally biased region" description="Polar residues" evidence="1">
    <location>
        <begin position="210"/>
        <end position="219"/>
    </location>
</feature>
<proteinExistence type="predicted"/>
<feature type="compositionally biased region" description="Low complexity" evidence="1">
    <location>
        <begin position="172"/>
        <end position="189"/>
    </location>
</feature>
<feature type="compositionally biased region" description="Polar residues" evidence="1">
    <location>
        <begin position="272"/>
        <end position="282"/>
    </location>
</feature>
<keyword evidence="3" id="KW-1185">Reference proteome</keyword>
<reference evidence="2 3" key="1">
    <citation type="submission" date="2017-03" db="EMBL/GenBank/DDBJ databases">
        <title>An alternative strategy for trypanosome survival in the mammalian bloodstream revealed through genome and transcriptome analysis of the ubiquitous bovine parasite Trypanosoma (Megatrypanum) theileri.</title>
        <authorList>
            <person name="Kelly S."/>
            <person name="Ivens A."/>
            <person name="Mott A."/>
            <person name="O'Neill E."/>
            <person name="Emms D."/>
            <person name="Macleod O."/>
            <person name="Voorheis P."/>
            <person name="Matthews J."/>
            <person name="Matthews K."/>
            <person name="Carrington M."/>
        </authorList>
    </citation>
    <scope>NUCLEOTIDE SEQUENCE [LARGE SCALE GENOMIC DNA]</scope>
    <source>
        <strain evidence="2">Edinburgh</strain>
    </source>
</reference>
<feature type="compositionally biased region" description="Low complexity" evidence="1">
    <location>
        <begin position="283"/>
        <end position="329"/>
    </location>
</feature>
<dbReference type="RefSeq" id="XP_028878018.1">
    <property type="nucleotide sequence ID" value="XM_029030721.1"/>
</dbReference>
<dbReference type="AlphaFoldDB" id="A0A1X0NGS5"/>
<dbReference type="GeneID" id="39990501"/>
<evidence type="ECO:0000313" key="2">
    <source>
        <dbReference type="EMBL" id="ORC83952.1"/>
    </source>
</evidence>
<feature type="compositionally biased region" description="Basic and acidic residues" evidence="1">
    <location>
        <begin position="87"/>
        <end position="97"/>
    </location>
</feature>
<sequence length="365" mass="37390">MVGVLSVACVVAGEAQQEAELAEVSQMNSHTAGDAGVVPAGDSDDDDTCKAESTGPECSRIPSEPAVPRGECVGSTEKKGCTTITLKPKESCGKDTETCVSKETQVADSDKANENHLKPEQEHKDPNDAIGSANPRGSNSNLAREDRAEARPAGAHGEQNLRDAKPGKLPHAAASPAAGSPAVPVSGPGMESGDKSSTNESTAKAEGTEAQPSSSLTNSDTERDGGDNGANNGSDSTSTQEGLENTDTSTTTTTTTTPTSSTSTSTSGPGTQENNTSQDQTPTTEDSQSNNNTSETNKSENTNSDNANTPNNEESTITTTTTTLPPELTNNKKGDADSSSSSISSSVWVRVPLLIVVTLACILVC</sequence>
<organism evidence="2 3">
    <name type="scientific">Trypanosoma theileri</name>
    <dbReference type="NCBI Taxonomy" id="67003"/>
    <lineage>
        <taxon>Eukaryota</taxon>
        <taxon>Discoba</taxon>
        <taxon>Euglenozoa</taxon>
        <taxon>Kinetoplastea</taxon>
        <taxon>Metakinetoplastina</taxon>
        <taxon>Trypanosomatida</taxon>
        <taxon>Trypanosomatidae</taxon>
        <taxon>Trypanosoma</taxon>
    </lineage>
</organism>
<evidence type="ECO:0000256" key="1">
    <source>
        <dbReference type="SAM" id="MobiDB-lite"/>
    </source>
</evidence>
<comment type="caution">
    <text evidence="2">The sequence shown here is derived from an EMBL/GenBank/DDBJ whole genome shotgun (WGS) entry which is preliminary data.</text>
</comment>
<feature type="compositionally biased region" description="Low complexity" evidence="1">
    <location>
        <begin position="248"/>
        <end position="271"/>
    </location>
</feature>
<dbReference type="EMBL" id="NBCO01000053">
    <property type="protein sequence ID" value="ORC83952.1"/>
    <property type="molecule type" value="Genomic_DNA"/>
</dbReference>
<dbReference type="Proteomes" id="UP000192257">
    <property type="component" value="Unassembled WGS sequence"/>
</dbReference>
<gene>
    <name evidence="2" type="ORF">TM35_000531360</name>
</gene>
<name>A0A1X0NGS5_9TRYP</name>
<dbReference type="VEuPathDB" id="TriTrypDB:TM35_000531360"/>